<protein>
    <submittedName>
        <fullName evidence="2">Uncharacterized protein</fullName>
    </submittedName>
</protein>
<dbReference type="EMBL" id="AP024849">
    <property type="protein sequence ID" value="BCZ47079.1"/>
    <property type="molecule type" value="Genomic_DNA"/>
</dbReference>
<keyword evidence="1" id="KW-0472">Membrane</keyword>
<dbReference type="Proteomes" id="UP000824633">
    <property type="component" value="Chromosome"/>
</dbReference>
<evidence type="ECO:0000256" key="1">
    <source>
        <dbReference type="SAM" id="Phobius"/>
    </source>
</evidence>
<name>A0ABM7T540_9CLOT</name>
<organism evidence="2 3">
    <name type="scientific">Clostridium gelidum</name>
    <dbReference type="NCBI Taxonomy" id="704125"/>
    <lineage>
        <taxon>Bacteria</taxon>
        <taxon>Bacillati</taxon>
        <taxon>Bacillota</taxon>
        <taxon>Clostridia</taxon>
        <taxon>Eubacteriales</taxon>
        <taxon>Clostridiaceae</taxon>
        <taxon>Clostridium</taxon>
    </lineage>
</organism>
<feature type="transmembrane region" description="Helical" evidence="1">
    <location>
        <begin position="12"/>
        <end position="30"/>
    </location>
</feature>
<proteinExistence type="predicted"/>
<keyword evidence="3" id="KW-1185">Reference proteome</keyword>
<feature type="transmembrane region" description="Helical" evidence="1">
    <location>
        <begin position="50"/>
        <end position="75"/>
    </location>
</feature>
<gene>
    <name evidence="2" type="ORF">psyc5s11_31460</name>
</gene>
<keyword evidence="1" id="KW-0812">Transmembrane</keyword>
<sequence length="93" mass="10085">MCIKLNKSKIQFAILIIFCIAILTAPILAIKVKLVKDIVLALFNNKGNAIVYLQFCGAFLGTIVAITGVFIGAGYKKCKEKELHGGCIKLPCK</sequence>
<evidence type="ECO:0000313" key="3">
    <source>
        <dbReference type="Proteomes" id="UP000824633"/>
    </source>
</evidence>
<keyword evidence="1" id="KW-1133">Transmembrane helix</keyword>
<dbReference type="RefSeq" id="WP_224033462.1">
    <property type="nucleotide sequence ID" value="NZ_AP024849.1"/>
</dbReference>
<accession>A0ABM7T540</accession>
<reference evidence="3" key="1">
    <citation type="submission" date="2021-07" db="EMBL/GenBank/DDBJ databases">
        <title>Complete genome sequencing of a Clostridium isolate.</title>
        <authorList>
            <person name="Ueki A."/>
            <person name="Tonouchi A."/>
        </authorList>
    </citation>
    <scope>NUCLEOTIDE SEQUENCE [LARGE SCALE GENOMIC DNA]</scope>
    <source>
        <strain evidence="3">C5S11</strain>
    </source>
</reference>
<evidence type="ECO:0000313" key="2">
    <source>
        <dbReference type="EMBL" id="BCZ47079.1"/>
    </source>
</evidence>